<evidence type="ECO:0000256" key="2">
    <source>
        <dbReference type="ARBA" id="ARBA00022723"/>
    </source>
</evidence>
<evidence type="ECO:0000259" key="6">
    <source>
        <dbReference type="PROSITE" id="PS51891"/>
    </source>
</evidence>
<organism evidence="7 8">
    <name type="scientific">Mesorhizobium humile</name>
    <dbReference type="NCBI Taxonomy" id="3072313"/>
    <lineage>
        <taxon>Bacteria</taxon>
        <taxon>Pseudomonadati</taxon>
        <taxon>Pseudomonadota</taxon>
        <taxon>Alphaproteobacteria</taxon>
        <taxon>Hyphomicrobiales</taxon>
        <taxon>Phyllobacteriaceae</taxon>
        <taxon>Mesorhizobium</taxon>
    </lineage>
</organism>
<dbReference type="Pfam" id="PF04828">
    <property type="entry name" value="GFA"/>
    <property type="match status" value="1"/>
</dbReference>
<keyword evidence="3" id="KW-0862">Zinc</keyword>
<gene>
    <name evidence="7" type="ORF">RFM52_23580</name>
</gene>
<evidence type="ECO:0000256" key="5">
    <source>
        <dbReference type="SAM" id="MobiDB-lite"/>
    </source>
</evidence>
<dbReference type="SUPFAM" id="SSF51316">
    <property type="entry name" value="Mss4-like"/>
    <property type="match status" value="1"/>
</dbReference>
<dbReference type="Proteomes" id="UP001280156">
    <property type="component" value="Unassembled WGS sequence"/>
</dbReference>
<feature type="domain" description="CENP-V/GFA" evidence="6">
    <location>
        <begin position="5"/>
        <end position="106"/>
    </location>
</feature>
<feature type="region of interest" description="Disordered" evidence="5">
    <location>
        <begin position="136"/>
        <end position="158"/>
    </location>
</feature>
<dbReference type="EMBL" id="JAVIIV010000017">
    <property type="protein sequence ID" value="MDX8488164.1"/>
    <property type="molecule type" value="Genomic_DNA"/>
</dbReference>
<keyword evidence="8" id="KW-1185">Reference proteome</keyword>
<dbReference type="PANTHER" id="PTHR33337">
    <property type="entry name" value="GFA DOMAIN-CONTAINING PROTEIN"/>
    <property type="match status" value="1"/>
</dbReference>
<dbReference type="PROSITE" id="PS51891">
    <property type="entry name" value="CENP_V_GFA"/>
    <property type="match status" value="1"/>
</dbReference>
<comment type="caution">
    <text evidence="7">The sequence shown here is derived from an EMBL/GenBank/DDBJ whole genome shotgun (WGS) entry which is preliminary data.</text>
</comment>
<dbReference type="InterPro" id="IPR011057">
    <property type="entry name" value="Mss4-like_sf"/>
</dbReference>
<dbReference type="InterPro" id="IPR006913">
    <property type="entry name" value="CENP-V/GFA"/>
</dbReference>
<reference evidence="7 8" key="1">
    <citation type="submission" date="2023-08" db="EMBL/GenBank/DDBJ databases">
        <title>Implementing the SeqCode for naming new Mesorhizobium species isolated from Vachellia karroo root nodules.</title>
        <authorList>
            <person name="Van Lill M."/>
        </authorList>
    </citation>
    <scope>NUCLEOTIDE SEQUENCE [LARGE SCALE GENOMIC DNA]</scope>
    <source>
        <strain evidence="7 8">VK2B</strain>
    </source>
</reference>
<evidence type="ECO:0000256" key="1">
    <source>
        <dbReference type="ARBA" id="ARBA00005495"/>
    </source>
</evidence>
<dbReference type="Gene3D" id="3.90.1590.10">
    <property type="entry name" value="glutathione-dependent formaldehyde- activating enzyme (gfa)"/>
    <property type="match status" value="1"/>
</dbReference>
<protein>
    <submittedName>
        <fullName evidence="7">GFA family protein</fullName>
    </submittedName>
</protein>
<keyword evidence="2" id="KW-0479">Metal-binding</keyword>
<dbReference type="RefSeq" id="WP_320294999.1">
    <property type="nucleotide sequence ID" value="NZ_JAVIIU010000003.1"/>
</dbReference>
<feature type="compositionally biased region" description="Basic and acidic residues" evidence="5">
    <location>
        <begin position="136"/>
        <end position="149"/>
    </location>
</feature>
<evidence type="ECO:0000313" key="8">
    <source>
        <dbReference type="Proteomes" id="UP001280156"/>
    </source>
</evidence>
<sequence length="158" mass="17820">MGEILTGGCQCGAIRYSARNAADPAICHCRMCQKAVGSVFWPFFKVHLPDLEWTRGRPALYRSSEVGERGFCAECGTPLTFWHVNVETIDLSIGSLDDPTRLEPIRQHWAGARMPWFNRLAGLPEVKSSASPEEILRRRPFQHPDHDTSEWSTPGNLR</sequence>
<evidence type="ECO:0000313" key="7">
    <source>
        <dbReference type="EMBL" id="MDX8488164.1"/>
    </source>
</evidence>
<evidence type="ECO:0000256" key="4">
    <source>
        <dbReference type="ARBA" id="ARBA00023239"/>
    </source>
</evidence>
<comment type="similarity">
    <text evidence="1">Belongs to the Gfa family.</text>
</comment>
<name>A0ABU4YMK0_9HYPH</name>
<proteinExistence type="inferred from homology"/>
<keyword evidence="4" id="KW-0456">Lyase</keyword>
<evidence type="ECO:0000256" key="3">
    <source>
        <dbReference type="ARBA" id="ARBA00022833"/>
    </source>
</evidence>
<accession>A0ABU4YMK0</accession>
<dbReference type="PANTHER" id="PTHR33337:SF40">
    <property type="entry name" value="CENP-V_GFA DOMAIN-CONTAINING PROTEIN-RELATED"/>
    <property type="match status" value="1"/>
</dbReference>